<keyword evidence="3" id="KW-1185">Reference proteome</keyword>
<dbReference type="EMBL" id="RQTK01001230">
    <property type="protein sequence ID" value="RUS71331.1"/>
    <property type="molecule type" value="Genomic_DNA"/>
</dbReference>
<gene>
    <name evidence="2" type="ORF">EGW08_020896</name>
</gene>
<dbReference type="OrthoDB" id="19619at2759"/>
<evidence type="ECO:0000256" key="1">
    <source>
        <dbReference type="SAM" id="MobiDB-lite"/>
    </source>
</evidence>
<sequence length="149" mass="17170">MAALLNKTFTTQAQRIITKQLPLFGIGASEAAVELKQPSRGFPTSKHWDPKWRLQRKKKVIKFELPKFIELKKDRKDEDRTPDEIRKDMKKEGRQPPRTFQELPLNFSCTRSVIDEYKPPEGDGKQSLLSSKALSEGVNRMMKGPKSML</sequence>
<reference evidence="2 3" key="1">
    <citation type="submission" date="2019-01" db="EMBL/GenBank/DDBJ databases">
        <title>A draft genome assembly of the solar-powered sea slug Elysia chlorotica.</title>
        <authorList>
            <person name="Cai H."/>
            <person name="Li Q."/>
            <person name="Fang X."/>
            <person name="Li J."/>
            <person name="Curtis N.E."/>
            <person name="Altenburger A."/>
            <person name="Shibata T."/>
            <person name="Feng M."/>
            <person name="Maeda T."/>
            <person name="Schwartz J.A."/>
            <person name="Shigenobu S."/>
            <person name="Lundholm N."/>
            <person name="Nishiyama T."/>
            <person name="Yang H."/>
            <person name="Hasebe M."/>
            <person name="Li S."/>
            <person name="Pierce S.K."/>
            <person name="Wang J."/>
        </authorList>
    </citation>
    <scope>NUCLEOTIDE SEQUENCE [LARGE SCALE GENOMIC DNA]</scope>
    <source>
        <strain evidence="2">EC2010</strain>
        <tissue evidence="2">Whole organism of an adult</tissue>
    </source>
</reference>
<feature type="region of interest" description="Disordered" evidence="1">
    <location>
        <begin position="72"/>
        <end position="100"/>
    </location>
</feature>
<evidence type="ECO:0000313" key="2">
    <source>
        <dbReference type="EMBL" id="RUS71331.1"/>
    </source>
</evidence>
<organism evidence="2 3">
    <name type="scientific">Elysia chlorotica</name>
    <name type="common">Eastern emerald elysia</name>
    <name type="synonym">Sea slug</name>
    <dbReference type="NCBI Taxonomy" id="188477"/>
    <lineage>
        <taxon>Eukaryota</taxon>
        <taxon>Metazoa</taxon>
        <taxon>Spiralia</taxon>
        <taxon>Lophotrochozoa</taxon>
        <taxon>Mollusca</taxon>
        <taxon>Gastropoda</taxon>
        <taxon>Heterobranchia</taxon>
        <taxon>Euthyneura</taxon>
        <taxon>Panpulmonata</taxon>
        <taxon>Sacoglossa</taxon>
        <taxon>Placobranchoidea</taxon>
        <taxon>Plakobranchidae</taxon>
        <taxon>Elysia</taxon>
    </lineage>
</organism>
<dbReference type="STRING" id="188477.A0A433SQ28"/>
<comment type="caution">
    <text evidence="2">The sequence shown here is derived from an EMBL/GenBank/DDBJ whole genome shotgun (WGS) entry which is preliminary data.</text>
</comment>
<dbReference type="AlphaFoldDB" id="A0A433SQ28"/>
<accession>A0A433SQ28</accession>
<feature type="region of interest" description="Disordered" evidence="1">
    <location>
        <begin position="115"/>
        <end position="149"/>
    </location>
</feature>
<proteinExistence type="predicted"/>
<feature type="compositionally biased region" description="Basic and acidic residues" evidence="1">
    <location>
        <begin position="72"/>
        <end position="95"/>
    </location>
</feature>
<name>A0A433SQ28_ELYCH</name>
<feature type="compositionally biased region" description="Basic and acidic residues" evidence="1">
    <location>
        <begin position="115"/>
        <end position="124"/>
    </location>
</feature>
<dbReference type="Proteomes" id="UP000271974">
    <property type="component" value="Unassembled WGS sequence"/>
</dbReference>
<evidence type="ECO:0000313" key="3">
    <source>
        <dbReference type="Proteomes" id="UP000271974"/>
    </source>
</evidence>
<protein>
    <submittedName>
        <fullName evidence="2">Uncharacterized protein</fullName>
    </submittedName>
</protein>